<evidence type="ECO:0000313" key="1">
    <source>
        <dbReference type="EMBL" id="RLQ22248.1"/>
    </source>
</evidence>
<sequence length="83" mass="9085">MQGGQVLAVLDSVFGALEDLFHREIRQRFQPKFLDLLELAGVRVGGVVLVVVVEAKQGKDLVDGLDVAFTGRAFLLSSPSWCR</sequence>
<organism evidence="1 2">
    <name type="scientific">Seongchinamella sediminis</name>
    <dbReference type="NCBI Taxonomy" id="2283635"/>
    <lineage>
        <taxon>Bacteria</taxon>
        <taxon>Pseudomonadati</taxon>
        <taxon>Pseudomonadota</taxon>
        <taxon>Gammaproteobacteria</taxon>
        <taxon>Cellvibrionales</taxon>
        <taxon>Halieaceae</taxon>
        <taxon>Seongchinamella</taxon>
    </lineage>
</organism>
<comment type="caution">
    <text evidence="1">The sequence shown here is derived from an EMBL/GenBank/DDBJ whole genome shotgun (WGS) entry which is preliminary data.</text>
</comment>
<name>A0A3L7DXF2_9GAMM</name>
<dbReference type="AlphaFoldDB" id="A0A3L7DXF2"/>
<protein>
    <submittedName>
        <fullName evidence="1">Uncharacterized protein</fullName>
    </submittedName>
</protein>
<keyword evidence="2" id="KW-1185">Reference proteome</keyword>
<reference evidence="1 2" key="1">
    <citation type="submission" date="2018-07" db="EMBL/GenBank/DDBJ databases">
        <title>Halioglobus sp. genome submission.</title>
        <authorList>
            <person name="Ye M.-Q."/>
            <person name="Du Z.-J."/>
        </authorList>
    </citation>
    <scope>NUCLEOTIDE SEQUENCE [LARGE SCALE GENOMIC DNA]</scope>
    <source>
        <strain evidence="1 2">U0301</strain>
    </source>
</reference>
<accession>A0A3L7DXF2</accession>
<proteinExistence type="predicted"/>
<evidence type="ECO:0000313" key="2">
    <source>
        <dbReference type="Proteomes" id="UP000265509"/>
    </source>
</evidence>
<gene>
    <name evidence="1" type="ORF">DWB85_08135</name>
</gene>
<dbReference type="EMBL" id="QRAN01000007">
    <property type="protein sequence ID" value="RLQ22248.1"/>
    <property type="molecule type" value="Genomic_DNA"/>
</dbReference>
<dbReference type="Proteomes" id="UP000265509">
    <property type="component" value="Unassembled WGS sequence"/>
</dbReference>